<evidence type="ECO:0000256" key="2">
    <source>
        <dbReference type="ARBA" id="ARBA00022737"/>
    </source>
</evidence>
<feature type="repeat" description="WD" evidence="3">
    <location>
        <begin position="30"/>
        <end position="69"/>
    </location>
</feature>
<protein>
    <recommendedName>
        <fullName evidence="8">Guanine nucleotide-binding protein subunit beta-like protein</fullName>
    </recommendedName>
</protein>
<proteinExistence type="predicted"/>
<dbReference type="PANTHER" id="PTHR19848:SF8">
    <property type="entry name" value="F-BOX AND WD REPEAT DOMAIN CONTAINING 7"/>
    <property type="match status" value="1"/>
</dbReference>
<dbReference type="RefSeq" id="XP_004364743.1">
    <property type="nucleotide sequence ID" value="XM_004364686.2"/>
</dbReference>
<evidence type="ECO:0000313" key="7">
    <source>
        <dbReference type="Proteomes" id="UP000008743"/>
    </source>
</evidence>
<sequence>MNNFHAVQAAAAVAPPSVPELLVHTTERIFTGHKKTVTCIDILDDVLFTGSADGKARAFDIRTGALKHTFAANGHSSAITCLALVRHPGFVLNPLAGGTTTPAAAGSTSTSSSQPATTSSTTTFTSSSSPTITTATTTTTATPSAAASSSAAPTTSSSKAPAHSSSAPASGLPDFAPTDTTTTTATAAAIAAAASPETAPPLFLFTAGNDKTVRVWNATTGQCLRVFRKAHSGYIYCLCVDVDRGRMYTGAGDHLIVEWNLLDESKWRVFKGHTDWVRDVKVPMGTRTLFSASNDGTIRRWNLETAVPDATIWCEASRAFCLCFGDDRLFAGMSDKLGRCLDPRTGGLFQQYVGHKGPLLCLDVSGGIVVTGSGDKSVRCWDAVTGVCYSAYVGHSDWVRCVKIYGNLIFSASDDCTVRCWALSSTDMDSAFGGSTLHDQDTLSLRSRFSHTEPAGFQRRIGASFHSSPGHFNDGATSIHRMHNYDGVSLHSAASLTSGLAPVSSGPVIDAITHNNAMEAMRKRQLELEATVAQQTSLIASLERRLETAIAEKHTLERTLECASASHSERLFAAVDACASAPRQSDAAASGDAFRHLADIRQSVHHLEQALTARHHATATPTSEPRDSAPGSCAASLHETST</sequence>
<keyword evidence="1 3" id="KW-0853">WD repeat</keyword>
<feature type="repeat" description="WD" evidence="3">
    <location>
        <begin position="352"/>
        <end position="382"/>
    </location>
</feature>
<dbReference type="EMBL" id="KE346361">
    <property type="protein sequence ID" value="KJE90577.1"/>
    <property type="molecule type" value="Genomic_DNA"/>
</dbReference>
<feature type="repeat" description="WD" evidence="3">
    <location>
        <begin position="203"/>
        <end position="226"/>
    </location>
</feature>
<keyword evidence="7" id="KW-1185">Reference proteome</keyword>
<evidence type="ECO:0000313" key="6">
    <source>
        <dbReference type="EMBL" id="KJE90577.1"/>
    </source>
</evidence>
<accession>A0A0D2VKM3</accession>
<dbReference type="PANTHER" id="PTHR19848">
    <property type="entry name" value="WD40 REPEAT PROTEIN"/>
    <property type="match status" value="1"/>
</dbReference>
<gene>
    <name evidence="6" type="ORF">CAOG_001875</name>
</gene>
<dbReference type="SUPFAM" id="SSF50978">
    <property type="entry name" value="WD40 repeat-like"/>
    <property type="match status" value="2"/>
</dbReference>
<dbReference type="OrthoDB" id="674604at2759"/>
<feature type="region of interest" description="Disordered" evidence="5">
    <location>
        <begin position="615"/>
        <end position="642"/>
    </location>
</feature>
<keyword evidence="4" id="KW-0175">Coiled coil</keyword>
<dbReference type="InterPro" id="IPR036322">
    <property type="entry name" value="WD40_repeat_dom_sf"/>
</dbReference>
<dbReference type="PhylomeDB" id="A0A0D2VKM3"/>
<evidence type="ECO:0008006" key="8">
    <source>
        <dbReference type="Google" id="ProtNLM"/>
    </source>
</evidence>
<name>A0A0D2VKM3_CAPO3</name>
<dbReference type="Gene3D" id="2.130.10.10">
    <property type="entry name" value="YVTN repeat-like/Quinoprotein amine dehydrogenase"/>
    <property type="match status" value="3"/>
</dbReference>
<keyword evidence="2" id="KW-0677">Repeat</keyword>
<evidence type="ECO:0000256" key="5">
    <source>
        <dbReference type="SAM" id="MobiDB-lite"/>
    </source>
</evidence>
<feature type="repeat" description="WD" evidence="3">
    <location>
        <begin position="270"/>
        <end position="311"/>
    </location>
</feature>
<dbReference type="SMART" id="SM00320">
    <property type="entry name" value="WD40"/>
    <property type="match status" value="6"/>
</dbReference>
<dbReference type="Proteomes" id="UP000008743">
    <property type="component" value="Unassembled WGS sequence"/>
</dbReference>
<dbReference type="InterPro" id="IPR001680">
    <property type="entry name" value="WD40_rpt"/>
</dbReference>
<dbReference type="Pfam" id="PF00400">
    <property type="entry name" value="WD40"/>
    <property type="match status" value="5"/>
</dbReference>
<dbReference type="STRING" id="595528.A0A0D2VKM3"/>
<dbReference type="CDD" id="cd00200">
    <property type="entry name" value="WD40"/>
    <property type="match status" value="1"/>
</dbReference>
<feature type="region of interest" description="Disordered" evidence="5">
    <location>
        <begin position="101"/>
        <end position="178"/>
    </location>
</feature>
<evidence type="ECO:0000256" key="4">
    <source>
        <dbReference type="SAM" id="Coils"/>
    </source>
</evidence>
<dbReference type="PROSITE" id="PS50294">
    <property type="entry name" value="WD_REPEATS_REGION"/>
    <property type="match status" value="1"/>
</dbReference>
<feature type="repeat" description="WD" evidence="3">
    <location>
        <begin position="392"/>
        <end position="431"/>
    </location>
</feature>
<dbReference type="InParanoid" id="A0A0D2VKM3"/>
<dbReference type="InterPro" id="IPR015943">
    <property type="entry name" value="WD40/YVTN_repeat-like_dom_sf"/>
</dbReference>
<reference evidence="7" key="1">
    <citation type="submission" date="2011-02" db="EMBL/GenBank/DDBJ databases">
        <title>The Genome Sequence of Capsaspora owczarzaki ATCC 30864.</title>
        <authorList>
            <person name="Russ C."/>
            <person name="Cuomo C."/>
            <person name="Burger G."/>
            <person name="Gray M.W."/>
            <person name="Holland P.W.H."/>
            <person name="King N."/>
            <person name="Lang F.B.F."/>
            <person name="Roger A.J."/>
            <person name="Ruiz-Trillo I."/>
            <person name="Young S.K."/>
            <person name="Zeng Q."/>
            <person name="Gargeya S."/>
            <person name="Alvarado L."/>
            <person name="Berlin A."/>
            <person name="Chapman S.B."/>
            <person name="Chen Z."/>
            <person name="Freedman E."/>
            <person name="Gellesch M."/>
            <person name="Goldberg J."/>
            <person name="Griggs A."/>
            <person name="Gujja S."/>
            <person name="Heilman E."/>
            <person name="Heiman D."/>
            <person name="Howarth C."/>
            <person name="Mehta T."/>
            <person name="Neiman D."/>
            <person name="Pearson M."/>
            <person name="Roberts A."/>
            <person name="Saif S."/>
            <person name="Shea T."/>
            <person name="Shenoy N."/>
            <person name="Sisk P."/>
            <person name="Stolte C."/>
            <person name="Sykes S."/>
            <person name="White J."/>
            <person name="Yandava C."/>
            <person name="Haas B."/>
            <person name="Nusbaum C."/>
            <person name="Birren B."/>
        </authorList>
    </citation>
    <scope>NUCLEOTIDE SEQUENCE</scope>
    <source>
        <strain evidence="7">ATCC 30864</strain>
    </source>
</reference>
<dbReference type="eggNOG" id="KOG1721">
    <property type="taxonomic scope" value="Eukaryota"/>
</dbReference>
<dbReference type="InterPro" id="IPR020472">
    <property type="entry name" value="WD40_PAC1"/>
</dbReference>
<dbReference type="PRINTS" id="PR00320">
    <property type="entry name" value="GPROTEINBRPT"/>
</dbReference>
<feature type="coiled-coil region" evidence="4">
    <location>
        <begin position="532"/>
        <end position="559"/>
    </location>
</feature>
<dbReference type="AlphaFoldDB" id="A0A0D2VKM3"/>
<organism evidence="6 7">
    <name type="scientific">Capsaspora owczarzaki (strain ATCC 30864)</name>
    <dbReference type="NCBI Taxonomy" id="595528"/>
    <lineage>
        <taxon>Eukaryota</taxon>
        <taxon>Filasterea</taxon>
        <taxon>Capsaspora</taxon>
    </lineage>
</organism>
<dbReference type="PROSITE" id="PS50082">
    <property type="entry name" value="WD_REPEATS_2"/>
    <property type="match status" value="5"/>
</dbReference>
<evidence type="ECO:0000256" key="1">
    <source>
        <dbReference type="ARBA" id="ARBA00022574"/>
    </source>
</evidence>
<evidence type="ECO:0000256" key="3">
    <source>
        <dbReference type="PROSITE-ProRule" id="PRU00221"/>
    </source>
</evidence>